<dbReference type="AlphaFoldDB" id="A0A1S3JW73"/>
<accession>A0A1S3JW73</accession>
<organism evidence="2 3">
    <name type="scientific">Lingula anatina</name>
    <name type="common">Brachiopod</name>
    <name type="synonym">Lingula unguis</name>
    <dbReference type="NCBI Taxonomy" id="7574"/>
    <lineage>
        <taxon>Eukaryota</taxon>
        <taxon>Metazoa</taxon>
        <taxon>Spiralia</taxon>
        <taxon>Lophotrochozoa</taxon>
        <taxon>Brachiopoda</taxon>
        <taxon>Linguliformea</taxon>
        <taxon>Lingulata</taxon>
        <taxon>Lingulida</taxon>
        <taxon>Linguloidea</taxon>
        <taxon>Lingulidae</taxon>
        <taxon>Lingula</taxon>
    </lineage>
</organism>
<dbReference type="OrthoDB" id="6338233at2759"/>
<dbReference type="InParanoid" id="A0A1S3JW73"/>
<reference evidence="3" key="1">
    <citation type="submission" date="2025-08" db="UniProtKB">
        <authorList>
            <consortium name="RefSeq"/>
        </authorList>
    </citation>
    <scope>IDENTIFICATION</scope>
    <source>
        <tissue evidence="3">Gonads</tissue>
    </source>
</reference>
<protein>
    <submittedName>
        <fullName evidence="3">Cell death regulator Aven-like</fullName>
    </submittedName>
</protein>
<gene>
    <name evidence="3" type="primary">LOC106176447</name>
</gene>
<evidence type="ECO:0000313" key="3">
    <source>
        <dbReference type="RefSeq" id="XP_013414289.1"/>
    </source>
</evidence>
<dbReference type="STRING" id="7574.A0A1S3JW73"/>
<proteinExistence type="predicted"/>
<name>A0A1S3JW73_LINAN</name>
<dbReference type="GO" id="GO:0010972">
    <property type="term" value="P:negative regulation of G2/M transition of mitotic cell cycle"/>
    <property type="evidence" value="ECO:0007669"/>
    <property type="project" value="TreeGrafter"/>
</dbReference>
<keyword evidence="2" id="KW-1185">Reference proteome</keyword>
<dbReference type="GeneID" id="106176447"/>
<dbReference type="PANTHER" id="PTHR16524:SF2">
    <property type="entry name" value="CELL DEATH REGULATOR AVEN"/>
    <property type="match status" value="1"/>
</dbReference>
<dbReference type="Proteomes" id="UP000085678">
    <property type="component" value="Unplaced"/>
</dbReference>
<evidence type="ECO:0000313" key="2">
    <source>
        <dbReference type="Proteomes" id="UP000085678"/>
    </source>
</evidence>
<dbReference type="RefSeq" id="XP_013414289.1">
    <property type="nucleotide sequence ID" value="XM_013558835.2"/>
</dbReference>
<dbReference type="PANTHER" id="PTHR16524">
    <property type="entry name" value="CELL DEATH REGULATOR AVEN"/>
    <property type="match status" value="1"/>
</dbReference>
<dbReference type="FunCoup" id="A0A1S3JW73">
    <property type="interactions" value="73"/>
</dbReference>
<dbReference type="InterPro" id="IPR026187">
    <property type="entry name" value="Aven"/>
</dbReference>
<sequence>MRPDEHKKKRSSQYKKSHPKVANKKNHGQDVITGNKGERNPKIQAQHGSLPVVDKLIGGADIHVVENKHEYPKRTIQRKIESSWNSYEIEEDDPVSDGLRGTDFQILISANDSSDSQFRLKDEKDWEEEEGIACIAIDCNNIAAALQCVPLYKRLNIEKSLFEEEQLKQIEESARLNADLYKQDNNFRPSVASQRTETLNIKDNAPGLNLQQKDKIYAKTTATGNDCPIPDNNTKISSENLEEDLDYLLSLDVPNKTDQTLHKDGTKCEDGTNLEDWLDSVLDD</sequence>
<dbReference type="KEGG" id="lak:106176447"/>
<feature type="region of interest" description="Disordered" evidence="1">
    <location>
        <begin position="1"/>
        <end position="42"/>
    </location>
</feature>
<feature type="compositionally biased region" description="Basic residues" evidence="1">
    <location>
        <begin position="7"/>
        <end position="26"/>
    </location>
</feature>
<evidence type="ECO:0000256" key="1">
    <source>
        <dbReference type="SAM" id="MobiDB-lite"/>
    </source>
</evidence>